<gene>
    <name evidence="1" type="ORF">F0P94_01095</name>
</gene>
<name>A0A5N1J4U5_9BACT</name>
<evidence type="ECO:0000313" key="2">
    <source>
        <dbReference type="Proteomes" id="UP000326570"/>
    </source>
</evidence>
<protein>
    <submittedName>
        <fullName evidence="1">Uncharacterized protein</fullName>
    </submittedName>
</protein>
<sequence length="74" mass="8511">MKTLSHTLQEIEALSLEIQKADPALFEQLKQNPIPLPESFRKSNNPEGLATYFEHVKNQLSLYLINLQQNVVFT</sequence>
<keyword evidence="2" id="KW-1185">Reference proteome</keyword>
<organism evidence="1 2">
    <name type="scientific">Adhaeribacter soli</name>
    <dbReference type="NCBI Taxonomy" id="2607655"/>
    <lineage>
        <taxon>Bacteria</taxon>
        <taxon>Pseudomonadati</taxon>
        <taxon>Bacteroidota</taxon>
        <taxon>Cytophagia</taxon>
        <taxon>Cytophagales</taxon>
        <taxon>Hymenobacteraceae</taxon>
        <taxon>Adhaeribacter</taxon>
    </lineage>
</organism>
<comment type="caution">
    <text evidence="1">The sequence shown here is derived from an EMBL/GenBank/DDBJ whole genome shotgun (WGS) entry which is preliminary data.</text>
</comment>
<accession>A0A5N1J4U5</accession>
<proteinExistence type="predicted"/>
<dbReference type="RefSeq" id="WP_150901853.1">
    <property type="nucleotide sequence ID" value="NZ_VTWT01000001.1"/>
</dbReference>
<dbReference type="AlphaFoldDB" id="A0A5N1J4U5"/>
<reference evidence="1 2" key="1">
    <citation type="submission" date="2019-09" db="EMBL/GenBank/DDBJ databases">
        <title>Genome sequence of Adhaeribacter sp. M2.</title>
        <authorList>
            <person name="Srinivasan S."/>
        </authorList>
    </citation>
    <scope>NUCLEOTIDE SEQUENCE [LARGE SCALE GENOMIC DNA]</scope>
    <source>
        <strain evidence="1 2">M2</strain>
    </source>
</reference>
<dbReference type="EMBL" id="VTWT01000001">
    <property type="protein sequence ID" value="KAA9345710.1"/>
    <property type="molecule type" value="Genomic_DNA"/>
</dbReference>
<dbReference type="Proteomes" id="UP000326570">
    <property type="component" value="Unassembled WGS sequence"/>
</dbReference>
<evidence type="ECO:0000313" key="1">
    <source>
        <dbReference type="EMBL" id="KAA9345710.1"/>
    </source>
</evidence>